<keyword evidence="2" id="KW-1185">Reference proteome</keyword>
<dbReference type="PATRIC" id="fig|1115809.3.peg.1339"/>
<comment type="caution">
    <text evidence="1">The sequence shown here is derived from an EMBL/GenBank/DDBJ whole genome shotgun (WGS) entry which is preliminary data.</text>
</comment>
<dbReference type="Proteomes" id="UP000016648">
    <property type="component" value="Unassembled WGS sequence"/>
</dbReference>
<dbReference type="AlphaFoldDB" id="U2P5C7"/>
<organism evidence="1 2">
    <name type="scientific">Segatella baroniae F0067</name>
    <dbReference type="NCBI Taxonomy" id="1115809"/>
    <lineage>
        <taxon>Bacteria</taxon>
        <taxon>Pseudomonadati</taxon>
        <taxon>Bacteroidota</taxon>
        <taxon>Bacteroidia</taxon>
        <taxon>Bacteroidales</taxon>
        <taxon>Prevotellaceae</taxon>
        <taxon>Segatella</taxon>
    </lineage>
</organism>
<dbReference type="RefSeq" id="WP_021589674.1">
    <property type="nucleotide sequence ID" value="NZ_AWEY01000023.1"/>
</dbReference>
<name>U2P5C7_9BACT</name>
<dbReference type="EMBL" id="AWEY01000023">
    <property type="protein sequence ID" value="ERK39361.1"/>
    <property type="molecule type" value="Genomic_DNA"/>
</dbReference>
<protein>
    <submittedName>
        <fullName evidence="1">Uncharacterized protein</fullName>
    </submittedName>
</protein>
<gene>
    <name evidence="1" type="ORF">HMPREF9135_1780</name>
</gene>
<sequence length="572" mass="63698">MKDNLFRTGLVAAVISLVPVSGYSQDISQIAKSDPLIITGAVGTQNAYYHSSSGGFASPLSNSVYANLNISFYGFSMPFSFYYSNSDLNFSYPRFSFNISPTYKNWTLHLGTHVLPMSPYIYNIPFEGAGLEYNGQRLRFGMFYGRLRHAINDNPLDPKARSPQYSRMGWGFKVGYGSGRHYLDLYVFKGYDRLSSLAAEWRRTTEAKENLSVALRGHTSLGNWMSLTANVAASVFSTDLSADRIHSDEIDKWDKIFDARYSSLYRFAGDVNLNLSLGGVFTSVSYKLVQPDYTSLGLSYISNNYQSLGLSMSGSLTRNIILSGNFAYQNDNLNNKQLYTTRGYVYSANAVVNLSRSLNLTAGYSGYLQQQCAGTMEVNDTTRVNRIMHNLHLAPSYSFEAGGNSHTVSLTGGYTQNKDLNPFSTGESDVKTISYGAGYGVSVERIKTDFGLNYSHQTSEGYERKYTSDVISGSAGRSFLEDKNLTASLTLSACRNHIAGENTNWSVGVDLYAGYTLKKVHSFSFSAGYSRYNDMNIVDVMKYSSYDLNCSLNYNYTFTLLELKRKASKKQK</sequence>
<evidence type="ECO:0000313" key="1">
    <source>
        <dbReference type="EMBL" id="ERK39361.1"/>
    </source>
</evidence>
<accession>U2P5C7</accession>
<evidence type="ECO:0000313" key="2">
    <source>
        <dbReference type="Proteomes" id="UP000016648"/>
    </source>
</evidence>
<reference evidence="1 2" key="1">
    <citation type="submission" date="2013-08" db="EMBL/GenBank/DDBJ databases">
        <authorList>
            <person name="Durkin A.S."/>
            <person name="Haft D.R."/>
            <person name="McCorrison J."/>
            <person name="Torralba M."/>
            <person name="Gillis M."/>
            <person name="Haft D.H."/>
            <person name="Methe B."/>
            <person name="Sutton G."/>
            <person name="Nelson K.E."/>
        </authorList>
    </citation>
    <scope>NUCLEOTIDE SEQUENCE [LARGE SCALE GENOMIC DNA]</scope>
    <source>
        <strain evidence="1 2">F0067</strain>
    </source>
</reference>
<proteinExistence type="predicted"/>